<gene>
    <name evidence="2" type="ORF">SLEP1_g41426</name>
</gene>
<evidence type="ECO:0000313" key="3">
    <source>
        <dbReference type="Proteomes" id="UP001054252"/>
    </source>
</evidence>
<proteinExistence type="predicted"/>
<feature type="region of interest" description="Disordered" evidence="1">
    <location>
        <begin position="1"/>
        <end position="51"/>
    </location>
</feature>
<sequence length="51" mass="5365">MISPSPTSLYIKIPGCSQSGSHHPHSPSGTKAAVQHQPSQQVNTEIGTKRA</sequence>
<organism evidence="2 3">
    <name type="scientific">Rubroshorea leprosula</name>
    <dbReference type="NCBI Taxonomy" id="152421"/>
    <lineage>
        <taxon>Eukaryota</taxon>
        <taxon>Viridiplantae</taxon>
        <taxon>Streptophyta</taxon>
        <taxon>Embryophyta</taxon>
        <taxon>Tracheophyta</taxon>
        <taxon>Spermatophyta</taxon>
        <taxon>Magnoliopsida</taxon>
        <taxon>eudicotyledons</taxon>
        <taxon>Gunneridae</taxon>
        <taxon>Pentapetalae</taxon>
        <taxon>rosids</taxon>
        <taxon>malvids</taxon>
        <taxon>Malvales</taxon>
        <taxon>Dipterocarpaceae</taxon>
        <taxon>Rubroshorea</taxon>
    </lineage>
</organism>
<dbReference type="EMBL" id="BPVZ01000098">
    <property type="protein sequence ID" value="GKV32861.1"/>
    <property type="molecule type" value="Genomic_DNA"/>
</dbReference>
<feature type="compositionally biased region" description="Low complexity" evidence="1">
    <location>
        <begin position="14"/>
        <end position="29"/>
    </location>
</feature>
<comment type="caution">
    <text evidence="2">The sequence shown here is derived from an EMBL/GenBank/DDBJ whole genome shotgun (WGS) entry which is preliminary data.</text>
</comment>
<reference evidence="2 3" key="1">
    <citation type="journal article" date="2021" name="Commun. Biol.">
        <title>The genome of Shorea leprosula (Dipterocarpaceae) highlights the ecological relevance of drought in aseasonal tropical rainforests.</title>
        <authorList>
            <person name="Ng K.K.S."/>
            <person name="Kobayashi M.J."/>
            <person name="Fawcett J.A."/>
            <person name="Hatakeyama M."/>
            <person name="Paape T."/>
            <person name="Ng C.H."/>
            <person name="Ang C.C."/>
            <person name="Tnah L.H."/>
            <person name="Lee C.T."/>
            <person name="Nishiyama T."/>
            <person name="Sese J."/>
            <person name="O'Brien M.J."/>
            <person name="Copetti D."/>
            <person name="Mohd Noor M.I."/>
            <person name="Ong R.C."/>
            <person name="Putra M."/>
            <person name="Sireger I.Z."/>
            <person name="Indrioko S."/>
            <person name="Kosugi Y."/>
            <person name="Izuno A."/>
            <person name="Isagi Y."/>
            <person name="Lee S.L."/>
            <person name="Shimizu K.K."/>
        </authorList>
    </citation>
    <scope>NUCLEOTIDE SEQUENCE [LARGE SCALE GENOMIC DNA]</scope>
    <source>
        <strain evidence="2">214</strain>
    </source>
</reference>
<accession>A0AAV5L7G8</accession>
<keyword evidence="3" id="KW-1185">Reference proteome</keyword>
<evidence type="ECO:0000256" key="1">
    <source>
        <dbReference type="SAM" id="MobiDB-lite"/>
    </source>
</evidence>
<dbReference type="Proteomes" id="UP001054252">
    <property type="component" value="Unassembled WGS sequence"/>
</dbReference>
<protein>
    <submittedName>
        <fullName evidence="2">Uncharacterized protein</fullName>
    </submittedName>
</protein>
<dbReference type="AlphaFoldDB" id="A0AAV5L7G8"/>
<name>A0AAV5L7G8_9ROSI</name>
<feature type="compositionally biased region" description="Polar residues" evidence="1">
    <location>
        <begin position="36"/>
        <end position="51"/>
    </location>
</feature>
<evidence type="ECO:0000313" key="2">
    <source>
        <dbReference type="EMBL" id="GKV32861.1"/>
    </source>
</evidence>